<evidence type="ECO:0000256" key="6">
    <source>
        <dbReference type="SAM" id="MobiDB-lite"/>
    </source>
</evidence>
<comment type="similarity">
    <text evidence="2 5">Belongs to the acyl-CoA dehydrogenase family.</text>
</comment>
<dbReference type="Pfam" id="PF02770">
    <property type="entry name" value="Acyl-CoA_dh_M"/>
    <property type="match status" value="1"/>
</dbReference>
<evidence type="ECO:0000256" key="4">
    <source>
        <dbReference type="ARBA" id="ARBA00022827"/>
    </source>
</evidence>
<feature type="domain" description="Acyl-CoA dehydrogenase/oxidase C-terminal" evidence="7">
    <location>
        <begin position="275"/>
        <end position="433"/>
    </location>
</feature>
<feature type="domain" description="Acyl-CoA oxidase/dehydrogenase middle" evidence="8">
    <location>
        <begin position="169"/>
        <end position="263"/>
    </location>
</feature>
<evidence type="ECO:0000259" key="8">
    <source>
        <dbReference type="Pfam" id="PF02770"/>
    </source>
</evidence>
<dbReference type="InterPro" id="IPR013786">
    <property type="entry name" value="AcylCoA_DH/ox_N"/>
</dbReference>
<evidence type="ECO:0000259" key="7">
    <source>
        <dbReference type="Pfam" id="PF00441"/>
    </source>
</evidence>
<accession>A0ABN6N2W8</accession>
<dbReference type="InterPro" id="IPR037069">
    <property type="entry name" value="AcylCoA_DH/ox_N_sf"/>
</dbReference>
<evidence type="ECO:0000256" key="3">
    <source>
        <dbReference type="ARBA" id="ARBA00022630"/>
    </source>
</evidence>
<proteinExistence type="inferred from homology"/>
<evidence type="ECO:0000256" key="2">
    <source>
        <dbReference type="ARBA" id="ARBA00009347"/>
    </source>
</evidence>
<dbReference type="SUPFAM" id="SSF47203">
    <property type="entry name" value="Acyl-CoA dehydrogenase C-terminal domain-like"/>
    <property type="match status" value="1"/>
</dbReference>
<dbReference type="SUPFAM" id="SSF56645">
    <property type="entry name" value="Acyl-CoA dehydrogenase NM domain-like"/>
    <property type="match status" value="1"/>
</dbReference>
<dbReference type="EMBL" id="AP025591">
    <property type="protein sequence ID" value="BDG06269.1"/>
    <property type="molecule type" value="Genomic_DNA"/>
</dbReference>
<feature type="region of interest" description="Disordered" evidence="6">
    <location>
        <begin position="623"/>
        <end position="646"/>
    </location>
</feature>
<dbReference type="Proteomes" id="UP001162891">
    <property type="component" value="Chromosome"/>
</dbReference>
<dbReference type="RefSeq" id="WP_248355718.1">
    <property type="nucleotide sequence ID" value="NZ_AP025591.1"/>
</dbReference>
<organism evidence="10 11">
    <name type="scientific">Anaeromyxobacter oryzae</name>
    <dbReference type="NCBI Taxonomy" id="2918170"/>
    <lineage>
        <taxon>Bacteria</taxon>
        <taxon>Pseudomonadati</taxon>
        <taxon>Myxococcota</taxon>
        <taxon>Myxococcia</taxon>
        <taxon>Myxococcales</taxon>
        <taxon>Cystobacterineae</taxon>
        <taxon>Anaeromyxobacteraceae</taxon>
        <taxon>Anaeromyxobacter</taxon>
    </lineage>
</organism>
<keyword evidence="5" id="KW-0560">Oxidoreductase</keyword>
<dbReference type="Pfam" id="PF00441">
    <property type="entry name" value="Acyl-CoA_dh_1"/>
    <property type="match status" value="1"/>
</dbReference>
<dbReference type="PANTHER" id="PTHR43884:SF9">
    <property type="entry name" value="COMPLEX I ASSEMBLY FACTOR ACAD9, MITOCHONDRIAL"/>
    <property type="match status" value="1"/>
</dbReference>
<dbReference type="Gene3D" id="2.40.110.10">
    <property type="entry name" value="Butyryl-CoA Dehydrogenase, subunit A, domain 2"/>
    <property type="match status" value="1"/>
</dbReference>
<feature type="domain" description="Acyl-CoA dehydrogenase/oxidase N-terminal" evidence="9">
    <location>
        <begin position="60"/>
        <end position="165"/>
    </location>
</feature>
<dbReference type="InterPro" id="IPR046373">
    <property type="entry name" value="Acyl-CoA_Oxase/DH_mid-dom_sf"/>
</dbReference>
<gene>
    <name evidence="10" type="primary">fadE10</name>
    <name evidence="10" type="ORF">AMOR_52650</name>
</gene>
<reference evidence="11" key="1">
    <citation type="journal article" date="2022" name="Int. J. Syst. Evol. Microbiol.">
        <title>Anaeromyxobacter oryzae sp. nov., Anaeromyxobacter diazotrophicus sp. nov. and Anaeromyxobacter paludicola sp. nov., isolated from paddy soils.</title>
        <authorList>
            <person name="Itoh H."/>
            <person name="Xu Z."/>
            <person name="Mise K."/>
            <person name="Masuda Y."/>
            <person name="Ushijima N."/>
            <person name="Hayakawa C."/>
            <person name="Shiratori Y."/>
            <person name="Senoo K."/>
        </authorList>
    </citation>
    <scope>NUCLEOTIDE SEQUENCE [LARGE SCALE GENOMIC DNA]</scope>
    <source>
        <strain evidence="11">Red232</strain>
    </source>
</reference>
<keyword evidence="3 5" id="KW-0285">Flavoprotein</keyword>
<evidence type="ECO:0000256" key="1">
    <source>
        <dbReference type="ARBA" id="ARBA00001974"/>
    </source>
</evidence>
<dbReference type="InterPro" id="IPR036250">
    <property type="entry name" value="AcylCo_DH-like_C"/>
</dbReference>
<keyword evidence="11" id="KW-1185">Reference proteome</keyword>
<dbReference type="Pfam" id="PF02771">
    <property type="entry name" value="Acyl-CoA_dh_N"/>
    <property type="match status" value="1"/>
</dbReference>
<dbReference type="Gene3D" id="1.20.140.10">
    <property type="entry name" value="Butyryl-CoA Dehydrogenase, subunit A, domain 3"/>
    <property type="match status" value="2"/>
</dbReference>
<feature type="compositionally biased region" description="Low complexity" evidence="6">
    <location>
        <begin position="635"/>
        <end position="646"/>
    </location>
</feature>
<sequence>MTTNMKEQDEIRRSRDVAEASRESEWQGAGFLRELFLGRFRLNLIHPYPLAESDRPEFKRWYAEFEAFLRDEVDPVEIDETGEYPPAVVDGLRKLGAFGMKIPAHYGGLGFNQVEYGKVMALLGSYDANLTALLSAHQSIGVPQPLKLFGSEELKQKYLPRIAKGAISAFALTEANVGSDPARLATTAEKTPDGKFYVLNGSKLWCTNGTIAELLVVMARDPRTEAISAFVVETSWPGVEITHRCRFMGLRALANAAIRFTDVRIPAENLIGKEGRGLKIALTTLNTGRLSLPAAVTGGSKNMLELCRKWSSARVQWGQEIGKHEAITHKLAEMASSVYAMEAVSDLAQSLADKKGYDIRLEAAAAKEWNTVKAWRIIDDTMQIRGGRGYEKETSLAARGEVPVGVERAMRDLRINLIFEGSSEIMHLFMAREAVDKHLQIAGALIDPKVPAGKKLATLPKVGAFYASWYLGLWVRGIFAPRYGEFGKLARHLRFVERASRKLAREIFHSMVVFRAAAERKQGFLFRLVDIANELLAMSASVARADALRRAGRPEAAQAERLADHFCLTTRRKVRGLFAALWKNDDDRAYALGREVLAGKHAWLEEGGIGLGVTVEELRPKEQPALRPAQPGERPAAVVHPPATVA</sequence>
<dbReference type="InterPro" id="IPR009075">
    <property type="entry name" value="AcylCo_DH/oxidase_C"/>
</dbReference>
<evidence type="ECO:0000313" key="11">
    <source>
        <dbReference type="Proteomes" id="UP001162891"/>
    </source>
</evidence>
<name>A0ABN6N2W8_9BACT</name>
<comment type="cofactor">
    <cofactor evidence="1 5">
        <name>FAD</name>
        <dbReference type="ChEBI" id="CHEBI:57692"/>
    </cofactor>
</comment>
<dbReference type="InterPro" id="IPR009100">
    <property type="entry name" value="AcylCoA_DH/oxidase_NM_dom_sf"/>
</dbReference>
<dbReference type="Gene3D" id="1.10.540.10">
    <property type="entry name" value="Acyl-CoA dehydrogenase/oxidase, N-terminal domain"/>
    <property type="match status" value="1"/>
</dbReference>
<evidence type="ECO:0000256" key="5">
    <source>
        <dbReference type="RuleBase" id="RU362125"/>
    </source>
</evidence>
<protein>
    <submittedName>
        <fullName evidence="10">Acyl-CoA dehydrogenase FadE10</fullName>
    </submittedName>
</protein>
<dbReference type="PANTHER" id="PTHR43884">
    <property type="entry name" value="ACYL-COA DEHYDROGENASE"/>
    <property type="match status" value="1"/>
</dbReference>
<dbReference type="InterPro" id="IPR006091">
    <property type="entry name" value="Acyl-CoA_Oxase/DH_mid-dom"/>
</dbReference>
<evidence type="ECO:0000313" key="10">
    <source>
        <dbReference type="EMBL" id="BDG06269.1"/>
    </source>
</evidence>
<keyword evidence="4 5" id="KW-0274">FAD</keyword>
<evidence type="ECO:0000259" key="9">
    <source>
        <dbReference type="Pfam" id="PF02771"/>
    </source>
</evidence>